<dbReference type="AlphaFoldDB" id="A0A255YVU1"/>
<dbReference type="InterPro" id="IPR051159">
    <property type="entry name" value="Hexapeptide_acetyltransf"/>
</dbReference>
<evidence type="ECO:0000313" key="2">
    <source>
        <dbReference type="Proteomes" id="UP000216605"/>
    </source>
</evidence>
<dbReference type="Proteomes" id="UP000216605">
    <property type="component" value="Unassembled WGS sequence"/>
</dbReference>
<dbReference type="OrthoDB" id="9812571at2"/>
<reference evidence="1 2" key="1">
    <citation type="submission" date="2017-07" db="EMBL/GenBank/DDBJ databases">
        <title>Flavobacterium cyanobacteriorum sp. nov., isolated from cyanobacterial aggregates in a eutrophic lake.</title>
        <authorList>
            <person name="Cai H."/>
        </authorList>
    </citation>
    <scope>NUCLEOTIDE SEQUENCE [LARGE SCALE GENOMIC DNA]</scope>
    <source>
        <strain evidence="1 2">TH021</strain>
    </source>
</reference>
<evidence type="ECO:0008006" key="3">
    <source>
        <dbReference type="Google" id="ProtNLM"/>
    </source>
</evidence>
<dbReference type="Pfam" id="PF00132">
    <property type="entry name" value="Hexapep"/>
    <property type="match status" value="1"/>
</dbReference>
<evidence type="ECO:0000313" key="1">
    <source>
        <dbReference type="EMBL" id="OYQ33333.1"/>
    </source>
</evidence>
<dbReference type="InterPro" id="IPR001451">
    <property type="entry name" value="Hexapep"/>
</dbReference>
<name>A0A255YVU1_9FLAO</name>
<dbReference type="EMBL" id="NOXV01000299">
    <property type="protein sequence ID" value="OYQ33333.1"/>
    <property type="molecule type" value="Genomic_DNA"/>
</dbReference>
<dbReference type="InterPro" id="IPR011004">
    <property type="entry name" value="Trimer_LpxA-like_sf"/>
</dbReference>
<dbReference type="Gene3D" id="2.160.10.10">
    <property type="entry name" value="Hexapeptide repeat proteins"/>
    <property type="match status" value="2"/>
</dbReference>
<comment type="caution">
    <text evidence="1">The sequence shown here is derived from an EMBL/GenBank/DDBJ whole genome shotgun (WGS) entry which is preliminary data.</text>
</comment>
<keyword evidence="2" id="KW-1185">Reference proteome</keyword>
<organism evidence="1 2">
    <name type="scientific">Flavobacterium cyanobacteriorum</name>
    <dbReference type="NCBI Taxonomy" id="2022802"/>
    <lineage>
        <taxon>Bacteria</taxon>
        <taxon>Pseudomonadati</taxon>
        <taxon>Bacteroidota</taxon>
        <taxon>Flavobacteriia</taxon>
        <taxon>Flavobacteriales</taxon>
        <taxon>Flavobacteriaceae</taxon>
        <taxon>Flavobacterium</taxon>
    </lineage>
</organism>
<dbReference type="SUPFAM" id="SSF51161">
    <property type="entry name" value="Trimeric LpxA-like enzymes"/>
    <property type="match status" value="1"/>
</dbReference>
<gene>
    <name evidence="1" type="ORF">CHU92_13030</name>
</gene>
<sequence length="187" mass="19899">MMVRGILYLRKKVFLGTSVTVLNKRNIVFGKNVTINSYTEIDAYASEKIVFGDNVKIGSYSKLLSTSHLAKYGKGMVIGPNSAFGDFTHFGAPGGITIGRDVIGGSYISFHSENHNFSDPGILIREQGVNSKGIQVGNNIWIGAKVTFLDGATVGDNCVIAAGAVVRGEFPDNCIIGGVPAKIIKTI</sequence>
<dbReference type="PANTHER" id="PTHR23416">
    <property type="entry name" value="SIALIC ACID SYNTHASE-RELATED"/>
    <property type="match status" value="1"/>
</dbReference>
<dbReference type="CDD" id="cd04647">
    <property type="entry name" value="LbH_MAT_like"/>
    <property type="match status" value="1"/>
</dbReference>
<accession>A0A255YVU1</accession>
<proteinExistence type="predicted"/>
<protein>
    <recommendedName>
        <fullName evidence="3">Transferase</fullName>
    </recommendedName>
</protein>